<keyword evidence="4" id="KW-1185">Reference proteome</keyword>
<evidence type="ECO:0000313" key="3">
    <source>
        <dbReference type="EMBL" id="POM61757.1"/>
    </source>
</evidence>
<comment type="caution">
    <text evidence="3">The sequence shown here is derived from an EMBL/GenBank/DDBJ whole genome shotgun (WGS) entry which is preliminary data.</text>
</comment>
<protein>
    <submittedName>
        <fullName evidence="3">WD repeat protein 23</fullName>
    </submittedName>
</protein>
<dbReference type="Pfam" id="PF00400">
    <property type="entry name" value="WD40"/>
    <property type="match status" value="2"/>
</dbReference>
<evidence type="ECO:0000313" key="4">
    <source>
        <dbReference type="Proteomes" id="UP000237271"/>
    </source>
</evidence>
<keyword evidence="2" id="KW-0677">Repeat</keyword>
<dbReference type="Gene3D" id="2.130.10.10">
    <property type="entry name" value="YVTN repeat-like/Quinoprotein amine dehydrogenase"/>
    <property type="match status" value="2"/>
</dbReference>
<dbReference type="PANTHER" id="PTHR19848:SF8">
    <property type="entry name" value="F-BOX AND WD REPEAT DOMAIN CONTAINING 7"/>
    <property type="match status" value="1"/>
</dbReference>
<name>A0A2P4X873_9STRA</name>
<dbReference type="InterPro" id="IPR036322">
    <property type="entry name" value="WD40_repeat_dom_sf"/>
</dbReference>
<sequence>MDLEAENARLKEALRELQERYDRLDASTSKKIQDLTNETDENELLAEANHLLLEKTPPVTSENAPSLLQVPDELLLPGPELEIHQLVALDNVHSFGNLLSVSAHVTRPEIVVSGGADKCVCVHDWKTGKKLCAVTTSSPVLALAFNPNKEYADYFLAAGMDAKHALYRLVLDGDQWNVMTVQEFHDHNRHGAFKLAWSADGLLFATGSSDKSLNIYQCSQLGDGGSEQVEKIKSFYFNGTVEAIVFAPQLSEGNGRLSLEFLVIAVRDDCYVHYVDCSTFEKERVNMNPDGIEHVSYTIMDLRLSPSGKYLLAATDSNRNFIFSIKQNVALRSFYGHKAGPYSQPRAVWHPSEKYVISNNEENGAIFVWAIASERIVETFDAHEALVRDLVCPTTVTSSGTPMLVTVSYDKRMKIWESALVKSSVEVM</sequence>
<dbReference type="InterPro" id="IPR001680">
    <property type="entry name" value="WD40_rpt"/>
</dbReference>
<dbReference type="AlphaFoldDB" id="A0A2P4X873"/>
<evidence type="ECO:0000256" key="1">
    <source>
        <dbReference type="ARBA" id="ARBA00022574"/>
    </source>
</evidence>
<gene>
    <name evidence="3" type="ORF">PHPALM_29185</name>
</gene>
<dbReference type="SMART" id="SM00320">
    <property type="entry name" value="WD40"/>
    <property type="match status" value="5"/>
</dbReference>
<proteinExistence type="predicted"/>
<dbReference type="PANTHER" id="PTHR19848">
    <property type="entry name" value="WD40 REPEAT PROTEIN"/>
    <property type="match status" value="1"/>
</dbReference>
<dbReference type="Proteomes" id="UP000237271">
    <property type="component" value="Unassembled WGS sequence"/>
</dbReference>
<dbReference type="EMBL" id="NCKW01015805">
    <property type="protein sequence ID" value="POM61757.1"/>
    <property type="molecule type" value="Genomic_DNA"/>
</dbReference>
<evidence type="ECO:0000256" key="2">
    <source>
        <dbReference type="ARBA" id="ARBA00022737"/>
    </source>
</evidence>
<accession>A0A2P4X873</accession>
<dbReference type="SUPFAM" id="SSF50978">
    <property type="entry name" value="WD40 repeat-like"/>
    <property type="match status" value="1"/>
</dbReference>
<dbReference type="InterPro" id="IPR015943">
    <property type="entry name" value="WD40/YVTN_repeat-like_dom_sf"/>
</dbReference>
<keyword evidence="1" id="KW-0853">WD repeat</keyword>
<organism evidence="3 4">
    <name type="scientific">Phytophthora palmivora</name>
    <dbReference type="NCBI Taxonomy" id="4796"/>
    <lineage>
        <taxon>Eukaryota</taxon>
        <taxon>Sar</taxon>
        <taxon>Stramenopiles</taxon>
        <taxon>Oomycota</taxon>
        <taxon>Peronosporomycetes</taxon>
        <taxon>Peronosporales</taxon>
        <taxon>Peronosporaceae</taxon>
        <taxon>Phytophthora</taxon>
    </lineage>
</organism>
<dbReference type="OrthoDB" id="1932312at2759"/>
<reference evidence="3 4" key="1">
    <citation type="journal article" date="2017" name="Genome Biol. Evol.">
        <title>Phytophthora megakarya and P. palmivora, closely related causal agents of cacao black pod rot, underwent increases in genome sizes and gene numbers by different mechanisms.</title>
        <authorList>
            <person name="Ali S.S."/>
            <person name="Shao J."/>
            <person name="Lary D.J."/>
            <person name="Kronmiller B."/>
            <person name="Shen D."/>
            <person name="Strem M.D."/>
            <person name="Amoako-Attah I."/>
            <person name="Akrofi A.Y."/>
            <person name="Begoude B.A."/>
            <person name="Ten Hoopen G.M."/>
            <person name="Coulibaly K."/>
            <person name="Kebe B.I."/>
            <person name="Melnick R.L."/>
            <person name="Guiltinan M.J."/>
            <person name="Tyler B.M."/>
            <person name="Meinhardt L.W."/>
            <person name="Bailey B.A."/>
        </authorList>
    </citation>
    <scope>NUCLEOTIDE SEQUENCE [LARGE SCALE GENOMIC DNA]</scope>
    <source>
        <strain evidence="4">sbr112.9</strain>
    </source>
</reference>